<dbReference type="SUPFAM" id="SSF159774">
    <property type="entry name" value="YerB-like"/>
    <property type="match status" value="1"/>
</dbReference>
<evidence type="ECO:0000313" key="5">
    <source>
        <dbReference type="Proteomes" id="UP001524944"/>
    </source>
</evidence>
<comment type="caution">
    <text evidence="4">The sequence shown here is derived from an EMBL/GenBank/DDBJ whole genome shotgun (WGS) entry which is preliminary data.</text>
</comment>
<feature type="domain" description="DUF3048" evidence="3">
    <location>
        <begin position="231"/>
        <end position="340"/>
    </location>
</feature>
<feature type="transmembrane region" description="Helical" evidence="1">
    <location>
        <begin position="7"/>
        <end position="31"/>
    </location>
</feature>
<keyword evidence="1" id="KW-0472">Membrane</keyword>
<evidence type="ECO:0000259" key="3">
    <source>
        <dbReference type="Pfam" id="PF17479"/>
    </source>
</evidence>
<evidence type="ECO:0000259" key="2">
    <source>
        <dbReference type="Pfam" id="PF11258"/>
    </source>
</evidence>
<dbReference type="Pfam" id="PF17479">
    <property type="entry name" value="DUF3048_C"/>
    <property type="match status" value="1"/>
</dbReference>
<name>A0ABT1Y2V9_9FIRM</name>
<dbReference type="Proteomes" id="UP001524944">
    <property type="component" value="Unassembled WGS sequence"/>
</dbReference>
<gene>
    <name evidence="4" type="ORF">NVS47_00600</name>
</gene>
<dbReference type="EMBL" id="JANPWE010000001">
    <property type="protein sequence ID" value="MCR6544031.1"/>
    <property type="molecule type" value="Genomic_DNA"/>
</dbReference>
<reference evidence="4 5" key="1">
    <citation type="submission" date="2022-08" db="EMBL/GenBank/DDBJ databases">
        <title>Proteogenomics of the novel Dehalobacterium formicoaceticum strain EZ94 highlights a key role of methyltransferases during anaerobic dichloromethane degradation.</title>
        <authorList>
            <person name="Wasmund K."/>
        </authorList>
    </citation>
    <scope>NUCLEOTIDE SEQUENCE [LARGE SCALE GENOMIC DNA]</scope>
    <source>
        <strain evidence="4 5">EZ94</strain>
    </source>
</reference>
<dbReference type="Pfam" id="PF11258">
    <property type="entry name" value="DUF3048"/>
    <property type="match status" value="1"/>
</dbReference>
<keyword evidence="1" id="KW-1133">Transmembrane helix</keyword>
<proteinExistence type="predicted"/>
<dbReference type="InterPro" id="IPR023158">
    <property type="entry name" value="YerB-like_sf"/>
</dbReference>
<dbReference type="Gene3D" id="3.50.90.10">
    <property type="entry name" value="YerB-like"/>
    <property type="match status" value="1"/>
</dbReference>
<accession>A0ABT1Y2V9</accession>
<keyword evidence="1" id="KW-0812">Transmembrane</keyword>
<dbReference type="InterPro" id="IPR021416">
    <property type="entry name" value="DUF3048_N"/>
</dbReference>
<dbReference type="RefSeq" id="WP_089609547.1">
    <property type="nucleotide sequence ID" value="NZ_CP022121.1"/>
</dbReference>
<sequence length="352" mass="39866">MKPKVQALVVGIIVFFVVLFIGFGVFGRYFFPGPNPPEETMVEHNEEDATEPPAEEIFPYRCPFDGTPLKELPLRPVVVAIDNLAAARPQSGLSQADLIYEVPAEGGITRFLAFYYHGQAEKIGPIRSARPYLAAIAQEWQGVFIHVGESPQAQTFFKREDLDHINEMFHAQGFWRERSRKAPHNLYSSSKNLWQEITKKGWDEQKTIKGFSFLPEQEGSLSLEGTSASQVTLTYPSSKVTFKLSEEGDLYQRYIGEREHVDLETSLPLTAANILVQETRVQLLDNEGRLKIDLTGQGRAWLFSRGRVQEGRWVKEGKNPTRFLDETGKNFLLTPGQTWIEIIGTGNNVQYQ</sequence>
<protein>
    <submittedName>
        <fullName evidence="4">DUF3048 domain-containing protein</fullName>
    </submittedName>
</protein>
<feature type="domain" description="DUF3048" evidence="2">
    <location>
        <begin position="73"/>
        <end position="202"/>
    </location>
</feature>
<evidence type="ECO:0000313" key="4">
    <source>
        <dbReference type="EMBL" id="MCR6544031.1"/>
    </source>
</evidence>
<organism evidence="4 5">
    <name type="scientific">Dehalobacterium formicoaceticum</name>
    <dbReference type="NCBI Taxonomy" id="51515"/>
    <lineage>
        <taxon>Bacteria</taxon>
        <taxon>Bacillati</taxon>
        <taxon>Bacillota</taxon>
        <taxon>Clostridia</taxon>
        <taxon>Eubacteriales</taxon>
        <taxon>Peptococcaceae</taxon>
        <taxon>Dehalobacterium</taxon>
    </lineage>
</organism>
<dbReference type="InterPro" id="IPR035328">
    <property type="entry name" value="DUF3048_C"/>
</dbReference>
<keyword evidence="5" id="KW-1185">Reference proteome</keyword>
<evidence type="ECO:0000256" key="1">
    <source>
        <dbReference type="SAM" id="Phobius"/>
    </source>
</evidence>